<feature type="region of interest" description="Disordered" evidence="1">
    <location>
        <begin position="115"/>
        <end position="143"/>
    </location>
</feature>
<organism evidence="2 3">
    <name type="scientific">Aureobasidium melanogenum</name>
    <name type="common">Aureobasidium pullulans var. melanogenum</name>
    <dbReference type="NCBI Taxonomy" id="46634"/>
    <lineage>
        <taxon>Eukaryota</taxon>
        <taxon>Fungi</taxon>
        <taxon>Dikarya</taxon>
        <taxon>Ascomycota</taxon>
        <taxon>Pezizomycotina</taxon>
        <taxon>Dothideomycetes</taxon>
        <taxon>Dothideomycetidae</taxon>
        <taxon>Dothideales</taxon>
        <taxon>Saccotheciaceae</taxon>
        <taxon>Aureobasidium</taxon>
    </lineage>
</organism>
<reference evidence="2" key="2">
    <citation type="submission" date="2021-08" db="EMBL/GenBank/DDBJ databases">
        <authorList>
            <person name="Gostincar C."/>
            <person name="Sun X."/>
            <person name="Song Z."/>
            <person name="Gunde-Cimerman N."/>
        </authorList>
    </citation>
    <scope>NUCLEOTIDE SEQUENCE</scope>
    <source>
        <strain evidence="2">EXF-8016</strain>
    </source>
</reference>
<protein>
    <submittedName>
        <fullName evidence="2">Uncharacterized protein</fullName>
    </submittedName>
</protein>
<gene>
    <name evidence="2" type="ORF">KCV03_g10044</name>
</gene>
<feature type="compositionally biased region" description="Basic and acidic residues" evidence="1">
    <location>
        <begin position="118"/>
        <end position="143"/>
    </location>
</feature>
<evidence type="ECO:0000313" key="2">
    <source>
        <dbReference type="EMBL" id="KAH0210451.1"/>
    </source>
</evidence>
<evidence type="ECO:0000256" key="1">
    <source>
        <dbReference type="SAM" id="MobiDB-lite"/>
    </source>
</evidence>
<proteinExistence type="predicted"/>
<accession>A0A9P8G6V9</accession>
<reference evidence="2" key="1">
    <citation type="journal article" date="2021" name="J Fungi (Basel)">
        <title>Virulence traits and population genomics of the black yeast Aureobasidium melanogenum.</title>
        <authorList>
            <person name="Cernosa A."/>
            <person name="Sun X."/>
            <person name="Gostincar C."/>
            <person name="Fang C."/>
            <person name="Gunde-Cimerman N."/>
            <person name="Song Z."/>
        </authorList>
    </citation>
    <scope>NUCLEOTIDE SEQUENCE</scope>
    <source>
        <strain evidence="2">EXF-8016</strain>
    </source>
</reference>
<name>A0A9P8G6V9_AURME</name>
<comment type="caution">
    <text evidence="2">The sequence shown here is derived from an EMBL/GenBank/DDBJ whole genome shotgun (WGS) entry which is preliminary data.</text>
</comment>
<sequence>MMDSRLETLAIERIDTLVREQVSDSDYQVLQENMDECLNNVYWDHKQAEFELAEAVDQGKVEIHEVRDVAIADLEDCALQHEEDLERKIEEEKTCALEYVAEQTQVLVEKAMLLGEKSGGHKMEQPDSSRRDEQMAEPRRRSV</sequence>
<evidence type="ECO:0000313" key="3">
    <source>
        <dbReference type="Proteomes" id="UP000767238"/>
    </source>
</evidence>
<dbReference type="OrthoDB" id="10429087at2759"/>
<dbReference type="Proteomes" id="UP000767238">
    <property type="component" value="Unassembled WGS sequence"/>
</dbReference>
<dbReference type="AlphaFoldDB" id="A0A9P8G6V9"/>
<feature type="non-terminal residue" evidence="2">
    <location>
        <position position="143"/>
    </location>
</feature>
<dbReference type="EMBL" id="JAHFYH010000168">
    <property type="protein sequence ID" value="KAH0210451.1"/>
    <property type="molecule type" value="Genomic_DNA"/>
</dbReference>